<dbReference type="Proteomes" id="UP000238375">
    <property type="component" value="Unassembled WGS sequence"/>
</dbReference>
<gene>
    <name evidence="3" type="ORF">CLV58_103106</name>
</gene>
<dbReference type="RefSeq" id="WP_106136563.1">
    <property type="nucleotide sequence ID" value="NZ_PVTE01000003.1"/>
</dbReference>
<organism evidence="3 4">
    <name type="scientific">Spirosoma oryzae</name>
    <dbReference type="NCBI Taxonomy" id="1469603"/>
    <lineage>
        <taxon>Bacteria</taxon>
        <taxon>Pseudomonadati</taxon>
        <taxon>Bacteroidota</taxon>
        <taxon>Cytophagia</taxon>
        <taxon>Cytophagales</taxon>
        <taxon>Cytophagaceae</taxon>
        <taxon>Spirosoma</taxon>
    </lineage>
</organism>
<dbReference type="InterPro" id="IPR011250">
    <property type="entry name" value="OMP/PagP_B-barrel"/>
</dbReference>
<dbReference type="SUPFAM" id="SSF56925">
    <property type="entry name" value="OMPA-like"/>
    <property type="match status" value="1"/>
</dbReference>
<keyword evidence="4" id="KW-1185">Reference proteome</keyword>
<keyword evidence="2" id="KW-0732">Signal</keyword>
<feature type="chain" id="PRO_5015728979" description="Outer membrane protein with beta-barrel domain" evidence="2">
    <location>
        <begin position="22"/>
        <end position="545"/>
    </location>
</feature>
<evidence type="ECO:0000313" key="3">
    <source>
        <dbReference type="EMBL" id="PRY44137.1"/>
    </source>
</evidence>
<evidence type="ECO:0000256" key="1">
    <source>
        <dbReference type="SAM" id="MobiDB-lite"/>
    </source>
</evidence>
<evidence type="ECO:0008006" key="5">
    <source>
        <dbReference type="Google" id="ProtNLM"/>
    </source>
</evidence>
<evidence type="ECO:0000256" key="2">
    <source>
        <dbReference type="SAM" id="SignalP"/>
    </source>
</evidence>
<feature type="signal peptide" evidence="2">
    <location>
        <begin position="1"/>
        <end position="21"/>
    </location>
</feature>
<proteinExistence type="predicted"/>
<sequence>MQLRLWFLVVLLLSSARPLVAQDSLAFSANPLVLTQPSTISASDMARWRLSGYVGYTINPQPDYRELYLTRGMHASLAADYFFNRNLGLGLLLGYQNLAVSDAYRNDPSIPVAPVIPRVFPLTSLHSFMLAVGPALSFPLGSRLSFNVELRGGLFYNDAPVLGSYSLGGGQDESLTGRVETYISSNDQRGRWGALAFAGLQYQITPQVSMGVAANSSLSSFGYNQIGQSGYFNQYRVSLNTFGVQASVAYRFSPVRRQAKTVQPPVVPMPVCYAPILDVTQPSLYEVGAGSRPLFRWRSGSPVYTEGEQYVFRLYTLPGNKLIYEKMTKDMQVAWPAQVILPDSSSYFYYSLFTSRTDELERTCRSEPVVGTKGFYLRTAADRKPAAPRETVIEYSRKLYELHSMPIAKPDSQAVAKVAKPLPAPRRRGAPAARPVPVPVPDSIRLGIRIVPTLVYEGVSQQADFTWPDSLATPAEPTVYQYVVGRTNSRTSPTQIRYLIVEPDGCTSFISEATKNRYLQYHTTTDESTPPTTEPPATTPTDKGK</sequence>
<accession>A0A2T0TEP6</accession>
<reference evidence="3 4" key="1">
    <citation type="submission" date="2018-03" db="EMBL/GenBank/DDBJ databases">
        <title>Genomic Encyclopedia of Archaeal and Bacterial Type Strains, Phase II (KMG-II): from individual species to whole genera.</title>
        <authorList>
            <person name="Goeker M."/>
        </authorList>
    </citation>
    <scope>NUCLEOTIDE SEQUENCE [LARGE SCALE GENOMIC DNA]</scope>
    <source>
        <strain evidence="3 4">DSM 28354</strain>
    </source>
</reference>
<feature type="region of interest" description="Disordered" evidence="1">
    <location>
        <begin position="522"/>
        <end position="545"/>
    </location>
</feature>
<evidence type="ECO:0000313" key="4">
    <source>
        <dbReference type="Proteomes" id="UP000238375"/>
    </source>
</evidence>
<name>A0A2T0TEP6_9BACT</name>
<dbReference type="Gene3D" id="2.40.160.20">
    <property type="match status" value="1"/>
</dbReference>
<dbReference type="EMBL" id="PVTE01000003">
    <property type="protein sequence ID" value="PRY44137.1"/>
    <property type="molecule type" value="Genomic_DNA"/>
</dbReference>
<dbReference type="AlphaFoldDB" id="A0A2T0TEP6"/>
<comment type="caution">
    <text evidence="3">The sequence shown here is derived from an EMBL/GenBank/DDBJ whole genome shotgun (WGS) entry which is preliminary data.</text>
</comment>
<protein>
    <recommendedName>
        <fullName evidence="5">Outer membrane protein with beta-barrel domain</fullName>
    </recommendedName>
</protein>
<dbReference type="OrthoDB" id="942635at2"/>